<gene>
    <name evidence="1" type="ORF">D9619_010327</name>
</gene>
<sequence length="579" mass="64937">MSASCPPDLDIDDLATKVKDLASDHLVGVSPISINAYHSSAIRLDFLDDQLQATISELDLDKASVSPAEIVSKIVTGRELLILKKPNRNREFFAAWASHVELIHKAEAPSKRSLPPSALTDHFQRHKRTRLAQEAPSKMALPSQYDKIQANPEEKIFDDRPQPDPLIAPIALLYHFYGEFHDIYAGRPLPDDMQSTIDLCEMEKRVLAFTAAMSCRYPEELNRRDVGNKHLGAILMFPITAREIGNVCSNGHCLAAGVISTIVEWKNELVGINAFPGVQCVGYVSHSHTYLDALEGKGNLWRIPALGITIIVGLTSPISCTLSAINDFERQQLHRAFIAAHILQRRIHNDLDLYLSKTTPPPSAFTEGEYFVPAVTKIREDGRDDANKNHIQFKILDYHAGSDEHLYQGRHLYLARVTQPGHKHESNEILVKFSQSYSIDLHDFCHKQGHAPRVLGYERLPGGWFAIAMEYLANTKSIDSGLIPERRIELQGLVTKFHGQGLVHGDLRSGNILYNDDNFWLIDFDWGGKAGVVAYPTWLLHEDLLSGRQSKDLTIRIEDDLRILNATLENLKPQGAHIM</sequence>
<name>A0A8H5ASM2_9AGAR</name>
<evidence type="ECO:0000313" key="2">
    <source>
        <dbReference type="Proteomes" id="UP000567179"/>
    </source>
</evidence>
<dbReference type="Proteomes" id="UP000567179">
    <property type="component" value="Unassembled WGS sequence"/>
</dbReference>
<protein>
    <submittedName>
        <fullName evidence="1">Uncharacterized protein</fullName>
    </submittedName>
</protein>
<dbReference type="AlphaFoldDB" id="A0A8H5ASM2"/>
<keyword evidence="2" id="KW-1185">Reference proteome</keyword>
<evidence type="ECO:0000313" key="1">
    <source>
        <dbReference type="EMBL" id="KAF5309833.1"/>
    </source>
</evidence>
<reference evidence="1 2" key="1">
    <citation type="journal article" date="2020" name="ISME J.">
        <title>Uncovering the hidden diversity of litter-decomposition mechanisms in mushroom-forming fungi.</title>
        <authorList>
            <person name="Floudas D."/>
            <person name="Bentzer J."/>
            <person name="Ahren D."/>
            <person name="Johansson T."/>
            <person name="Persson P."/>
            <person name="Tunlid A."/>
        </authorList>
    </citation>
    <scope>NUCLEOTIDE SEQUENCE [LARGE SCALE GENOMIC DNA]</scope>
    <source>
        <strain evidence="1 2">CBS 101986</strain>
    </source>
</reference>
<dbReference type="InterPro" id="IPR008266">
    <property type="entry name" value="Tyr_kinase_AS"/>
</dbReference>
<accession>A0A8H5ASM2</accession>
<dbReference type="PROSITE" id="PS00109">
    <property type="entry name" value="PROTEIN_KINASE_TYR"/>
    <property type="match status" value="1"/>
</dbReference>
<dbReference type="EMBL" id="JAACJJ010000058">
    <property type="protein sequence ID" value="KAF5309833.1"/>
    <property type="molecule type" value="Genomic_DNA"/>
</dbReference>
<dbReference type="InterPro" id="IPR011009">
    <property type="entry name" value="Kinase-like_dom_sf"/>
</dbReference>
<proteinExistence type="predicted"/>
<organism evidence="1 2">
    <name type="scientific">Psilocybe cf. subviscida</name>
    <dbReference type="NCBI Taxonomy" id="2480587"/>
    <lineage>
        <taxon>Eukaryota</taxon>
        <taxon>Fungi</taxon>
        <taxon>Dikarya</taxon>
        <taxon>Basidiomycota</taxon>
        <taxon>Agaricomycotina</taxon>
        <taxon>Agaricomycetes</taxon>
        <taxon>Agaricomycetidae</taxon>
        <taxon>Agaricales</taxon>
        <taxon>Agaricineae</taxon>
        <taxon>Strophariaceae</taxon>
        <taxon>Psilocybe</taxon>
    </lineage>
</organism>
<comment type="caution">
    <text evidence="1">The sequence shown here is derived from an EMBL/GenBank/DDBJ whole genome shotgun (WGS) entry which is preliminary data.</text>
</comment>
<dbReference type="SUPFAM" id="SSF56112">
    <property type="entry name" value="Protein kinase-like (PK-like)"/>
    <property type="match status" value="1"/>
</dbReference>
<dbReference type="OrthoDB" id="3261131at2759"/>
<dbReference type="GO" id="GO:0004672">
    <property type="term" value="F:protein kinase activity"/>
    <property type="evidence" value="ECO:0007669"/>
    <property type="project" value="InterPro"/>
</dbReference>
<dbReference type="Gene3D" id="1.10.510.10">
    <property type="entry name" value="Transferase(Phosphotransferase) domain 1"/>
    <property type="match status" value="1"/>
</dbReference>